<dbReference type="Pfam" id="PF14373">
    <property type="entry name" value="Imm_superinfect"/>
    <property type="match status" value="1"/>
</dbReference>
<proteinExistence type="predicted"/>
<dbReference type="EMBL" id="HM114315">
    <property type="protein sequence ID" value="AAT38495.1"/>
    <property type="molecule type" value="Genomic_DNA"/>
</dbReference>
<keyword evidence="1" id="KW-1133">Transmembrane helix</keyword>
<evidence type="ECO:0000256" key="1">
    <source>
        <dbReference type="SAM" id="Phobius"/>
    </source>
</evidence>
<dbReference type="KEGG" id="vg:10323065"/>
<gene>
    <name evidence="2" type="primary">imm</name>
    <name evidence="2" type="ORF">Acj133p078</name>
</gene>
<feature type="transmembrane region" description="Helical" evidence="1">
    <location>
        <begin position="61"/>
        <end position="82"/>
    </location>
</feature>
<feature type="transmembrane region" description="Helical" evidence="1">
    <location>
        <begin position="29"/>
        <end position="54"/>
    </location>
</feature>
<keyword evidence="1" id="KW-0812">Transmembrane</keyword>
<accession>Q6J2N8</accession>
<keyword evidence="1" id="KW-0472">Membrane</keyword>
<reference evidence="2 3" key="1">
    <citation type="journal article" date="2010" name="Virol. J.">
        <title>Genomes of the T4-related bacteriophages as windows on microbial genome evolution.</title>
        <authorList>
            <person name="Petrov V.M."/>
            <person name="Ratnayaka S."/>
            <person name="Nolan J.M."/>
            <person name="Miller E.S."/>
            <person name="Karam J.D."/>
        </authorList>
    </citation>
    <scope>NUCLEOTIDE SEQUENCE [LARGE SCALE GENOMIC DNA]</scope>
    <source>
        <strain evidence="2">Acj133</strain>
    </source>
</reference>
<dbReference type="RefSeq" id="YP_004300659.1">
    <property type="nucleotide sequence ID" value="NC_015250.1"/>
</dbReference>
<protein>
    <submittedName>
        <fullName evidence="2">Imm immunity to superinfection membrane protein</fullName>
    </submittedName>
</protein>
<dbReference type="Proteomes" id="UP000000330">
    <property type="component" value="Segment"/>
</dbReference>
<organism evidence="2 3">
    <name type="scientific">Acinetobacter phage 133</name>
    <dbReference type="NCBI Taxonomy" id="2919552"/>
    <lineage>
        <taxon>Viruses</taxon>
        <taxon>Duplodnaviria</taxon>
        <taxon>Heunggongvirae</taxon>
        <taxon>Uroviricota</taxon>
        <taxon>Caudoviricetes</taxon>
        <taxon>Pantevenvirales</taxon>
        <taxon>Straboviridae</taxon>
        <taxon>Tevenvirinae</taxon>
        <taxon>Centumtrigintavirus</taxon>
        <taxon>Centumtrigintavirus cv133</taxon>
        <taxon>Acinetobacter virus 133</taxon>
    </lineage>
</organism>
<keyword evidence="3" id="KW-1185">Reference proteome</keyword>
<dbReference type="InterPro" id="IPR016410">
    <property type="entry name" value="Phage_imm"/>
</dbReference>
<evidence type="ECO:0000313" key="2">
    <source>
        <dbReference type="EMBL" id="AAT38495.1"/>
    </source>
</evidence>
<name>Q6J2N8_9CAUD</name>
<dbReference type="GeneID" id="10323065"/>
<sequence>MILTVGILFVLVYFYPTFIAWKGQAAPAMIIFLINTCLGWTIVGWFAALIMAVLNTSFKNFLVVTGLTIAVAIMVLLFGMGASV</sequence>
<evidence type="ECO:0000313" key="3">
    <source>
        <dbReference type="Proteomes" id="UP000000330"/>
    </source>
</evidence>